<dbReference type="GO" id="GO:0016887">
    <property type="term" value="F:ATP hydrolysis activity"/>
    <property type="evidence" value="ECO:0007669"/>
    <property type="project" value="InterPro"/>
</dbReference>
<comment type="caution">
    <text evidence="7">The sequence shown here is derived from an EMBL/GenBank/DDBJ whole genome shotgun (WGS) entry which is preliminary data.</text>
</comment>
<keyword evidence="3" id="KW-0547">Nucleotide-binding</keyword>
<feature type="domain" description="ABC transporter" evidence="5">
    <location>
        <begin position="1"/>
        <end position="30"/>
    </location>
</feature>
<dbReference type="Proteomes" id="UP000681967">
    <property type="component" value="Unassembled WGS sequence"/>
</dbReference>
<comment type="similarity">
    <text evidence="2">Belongs to the ABC transporter superfamily. ABCC family. Conjugate transporter (TC 3.A.1.208) subfamily.</text>
</comment>
<evidence type="ECO:0000313" key="7">
    <source>
        <dbReference type="EMBL" id="CAF5066813.1"/>
    </source>
</evidence>
<dbReference type="GO" id="GO:0042626">
    <property type="term" value="F:ATPase-coupled transmembrane transporter activity"/>
    <property type="evidence" value="ECO:0007669"/>
    <property type="project" value="TreeGrafter"/>
</dbReference>
<evidence type="ECO:0000259" key="5">
    <source>
        <dbReference type="Pfam" id="PF00005"/>
    </source>
</evidence>
<sequence length="55" mass="6126">NLSVGQKQLVCLARAILKKSRILVIDEATANVDNATDELIQRAIREQFKNCTVLT</sequence>
<proteinExistence type="inferred from homology"/>
<dbReference type="EMBL" id="CAJOBH010165823">
    <property type="protein sequence ID" value="CAF4894604.1"/>
    <property type="molecule type" value="Genomic_DNA"/>
</dbReference>
<dbReference type="Proteomes" id="UP000681720">
    <property type="component" value="Unassembled WGS sequence"/>
</dbReference>
<dbReference type="Gene3D" id="3.40.50.300">
    <property type="entry name" value="P-loop containing nucleotide triphosphate hydrolases"/>
    <property type="match status" value="1"/>
</dbReference>
<name>A0A8S3EAM0_9BILA</name>
<evidence type="ECO:0000256" key="3">
    <source>
        <dbReference type="ARBA" id="ARBA00022741"/>
    </source>
</evidence>
<dbReference type="GO" id="GO:0016020">
    <property type="term" value="C:membrane"/>
    <property type="evidence" value="ECO:0007669"/>
    <property type="project" value="UniProtKB-SubCell"/>
</dbReference>
<comment type="subcellular location">
    <subcellularLocation>
        <location evidence="1">Membrane</location>
        <topology evidence="1">Multi-pass membrane protein</topology>
    </subcellularLocation>
</comment>
<dbReference type="InterPro" id="IPR027417">
    <property type="entry name" value="P-loop_NTPase"/>
</dbReference>
<protein>
    <recommendedName>
        <fullName evidence="5">ABC transporter domain-containing protein</fullName>
    </recommendedName>
</protein>
<accession>A0A8S3EAM0</accession>
<dbReference type="PANTHER" id="PTHR24223">
    <property type="entry name" value="ATP-BINDING CASSETTE SUB-FAMILY C"/>
    <property type="match status" value="1"/>
</dbReference>
<dbReference type="EMBL" id="CAJOBJ010236686">
    <property type="protein sequence ID" value="CAF5066813.1"/>
    <property type="molecule type" value="Genomic_DNA"/>
</dbReference>
<dbReference type="GO" id="GO:0005524">
    <property type="term" value="F:ATP binding"/>
    <property type="evidence" value="ECO:0007669"/>
    <property type="project" value="UniProtKB-KW"/>
</dbReference>
<dbReference type="SUPFAM" id="SSF52540">
    <property type="entry name" value="P-loop containing nucleoside triphosphate hydrolases"/>
    <property type="match status" value="1"/>
</dbReference>
<evidence type="ECO:0000256" key="4">
    <source>
        <dbReference type="ARBA" id="ARBA00022840"/>
    </source>
</evidence>
<reference evidence="7" key="1">
    <citation type="submission" date="2021-02" db="EMBL/GenBank/DDBJ databases">
        <authorList>
            <person name="Nowell W R."/>
        </authorList>
    </citation>
    <scope>NUCLEOTIDE SEQUENCE</scope>
</reference>
<feature type="non-terminal residue" evidence="7">
    <location>
        <position position="1"/>
    </location>
</feature>
<evidence type="ECO:0000256" key="1">
    <source>
        <dbReference type="ARBA" id="ARBA00004141"/>
    </source>
</evidence>
<gene>
    <name evidence="6" type="ORF">BYL167_LOCUS51903</name>
    <name evidence="7" type="ORF">GIL414_LOCUS60869</name>
</gene>
<dbReference type="PANTHER" id="PTHR24223:SF456">
    <property type="entry name" value="MULTIDRUG RESISTANCE-ASSOCIATED PROTEIN LETHAL(2)03659"/>
    <property type="match status" value="1"/>
</dbReference>
<dbReference type="InterPro" id="IPR050173">
    <property type="entry name" value="ABC_transporter_C-like"/>
</dbReference>
<feature type="non-terminal residue" evidence="7">
    <location>
        <position position="55"/>
    </location>
</feature>
<evidence type="ECO:0000313" key="6">
    <source>
        <dbReference type="EMBL" id="CAF4894604.1"/>
    </source>
</evidence>
<dbReference type="Pfam" id="PF00005">
    <property type="entry name" value="ABC_tran"/>
    <property type="match status" value="1"/>
</dbReference>
<keyword evidence="4" id="KW-0067">ATP-binding</keyword>
<organism evidence="7 8">
    <name type="scientific">Rotaria magnacalcarata</name>
    <dbReference type="NCBI Taxonomy" id="392030"/>
    <lineage>
        <taxon>Eukaryota</taxon>
        <taxon>Metazoa</taxon>
        <taxon>Spiralia</taxon>
        <taxon>Gnathifera</taxon>
        <taxon>Rotifera</taxon>
        <taxon>Eurotatoria</taxon>
        <taxon>Bdelloidea</taxon>
        <taxon>Philodinida</taxon>
        <taxon>Philodinidae</taxon>
        <taxon>Rotaria</taxon>
    </lineage>
</organism>
<dbReference type="InterPro" id="IPR003439">
    <property type="entry name" value="ABC_transporter-like_ATP-bd"/>
</dbReference>
<dbReference type="AlphaFoldDB" id="A0A8S3EAM0"/>
<evidence type="ECO:0000256" key="2">
    <source>
        <dbReference type="ARBA" id="ARBA00009726"/>
    </source>
</evidence>
<evidence type="ECO:0000313" key="8">
    <source>
        <dbReference type="Proteomes" id="UP000681720"/>
    </source>
</evidence>